<dbReference type="CDD" id="cd06532">
    <property type="entry name" value="Glyco_transf_25"/>
    <property type="match status" value="1"/>
</dbReference>
<comment type="caution">
    <text evidence="2">The sequence shown here is derived from an EMBL/GenBank/DDBJ whole genome shotgun (WGS) entry which is preliminary data.</text>
</comment>
<keyword evidence="3" id="KW-1185">Reference proteome</keyword>
<gene>
    <name evidence="2" type="ORF">FcAc13_04405</name>
</gene>
<name>A0ABR7QWF6_9GAMM</name>
<dbReference type="EMBL" id="JABURY010000010">
    <property type="protein sequence ID" value="MBC9130547.1"/>
    <property type="molecule type" value="Genomic_DNA"/>
</dbReference>
<sequence>MKIYAINLASQTEKKNYIINECKKLNLNVDIFDGIYGAELSEEYLKSNVLDYPNCYLTKGEIGCALSHIKIYEDIIKNNLPYAMILEDDAVLSSQLPSFIADFEKFNTKEGIFLLIDDFKYIVNKKIKIGSFDVYLVENAITATGYILTLEAAKSMVKFLYPIRYEADIFKIFKMCTGTKIYATVPHLVSSNDKDKLNSSIEDDRKLLVEKRKTYRNNLFKNYEKRKRFKRFLWRIFIKPKQKIQVYKS</sequence>
<dbReference type="RefSeq" id="WP_187754994.1">
    <property type="nucleotide sequence ID" value="NZ_JABURY010000010.1"/>
</dbReference>
<reference evidence="2 3" key="1">
    <citation type="submission" date="2020-06" db="EMBL/GenBank/DDBJ databases">
        <title>Frischella cerana isolated from Apis cerana gut homogenate.</title>
        <authorList>
            <person name="Wolter L.A."/>
            <person name="Suenami S."/>
            <person name="Miyazaki R."/>
        </authorList>
    </citation>
    <scope>NUCLEOTIDE SEQUENCE [LARGE SCALE GENOMIC DNA]</scope>
    <source>
        <strain evidence="2 3">Ac13</strain>
    </source>
</reference>
<feature type="domain" description="Glycosyl transferase family 25" evidence="1">
    <location>
        <begin position="2"/>
        <end position="170"/>
    </location>
</feature>
<evidence type="ECO:0000313" key="3">
    <source>
        <dbReference type="Proteomes" id="UP000651208"/>
    </source>
</evidence>
<dbReference type="InterPro" id="IPR002654">
    <property type="entry name" value="Glyco_trans_25"/>
</dbReference>
<proteinExistence type="predicted"/>
<dbReference type="Proteomes" id="UP000651208">
    <property type="component" value="Unassembled WGS sequence"/>
</dbReference>
<organism evidence="2 3">
    <name type="scientific">Frischella japonica</name>
    <dbReference type="NCBI Taxonomy" id="2741544"/>
    <lineage>
        <taxon>Bacteria</taxon>
        <taxon>Pseudomonadati</taxon>
        <taxon>Pseudomonadota</taxon>
        <taxon>Gammaproteobacteria</taxon>
        <taxon>Orbales</taxon>
        <taxon>Orbaceae</taxon>
        <taxon>Frischella</taxon>
    </lineage>
</organism>
<protein>
    <submittedName>
        <fullName evidence="2">Glycosyltransferase family 25 protein</fullName>
    </submittedName>
</protein>
<evidence type="ECO:0000259" key="1">
    <source>
        <dbReference type="Pfam" id="PF01755"/>
    </source>
</evidence>
<dbReference type="Pfam" id="PF01755">
    <property type="entry name" value="Glyco_transf_25"/>
    <property type="match status" value="1"/>
</dbReference>
<accession>A0ABR7QWF6</accession>
<evidence type="ECO:0000313" key="2">
    <source>
        <dbReference type="EMBL" id="MBC9130547.1"/>
    </source>
</evidence>